<dbReference type="AlphaFoldDB" id="A0A9X3EHR8"/>
<keyword evidence="2" id="KW-0677">Repeat</keyword>
<name>A0A9X3EHR8_9BACT</name>
<keyword evidence="3" id="KW-1015">Disulfide bond</keyword>
<evidence type="ECO:0000256" key="2">
    <source>
        <dbReference type="ARBA" id="ARBA00022737"/>
    </source>
</evidence>
<keyword evidence="7" id="KW-1185">Reference proteome</keyword>
<sequence>MFLLPYTTPPALLGVSALALSACIPSIVVGDSPQDETTASSSTTPGSTTAPDLPTGDPTDGATATDGTTDEPAPGVCGDGVVNAGEACDDGDDEPNDGCDAACTRSGEVVWTVERDGEIFGFAMAADGTIYVSGHDPVSFLAAFAPDGSEQWHIDAAGSGPLVVDAAGQIYLLSKFSGVLAFAPDSTALWHVGPDGESTPNPPVGIDVGDDALYIANYEPGAQERVVVRRLEKGTGAIVWEALTPEGEDVDAQDLALVGERIFVVGKTWNDVDGVRPMLATFDTAGALLGLELDDPIDSRLWNALDGLGNGDLVLAGGSADVGLIVRRLHPDQSEQWSNATGGVPNIWTQRVIAGPGDRIAAIGSDIGKDGVGAVNLHAGDGALLWSSKFSSPEEGVNEDPIGVGFGPDFLVAGGSIWTQHEDQNITTTWWLRGFALD</sequence>
<protein>
    <recommendedName>
        <fullName evidence="8">Myxococcus cysteine-rich repeat-containing protein</fullName>
    </recommendedName>
</protein>
<dbReference type="Gene3D" id="2.130.10.10">
    <property type="entry name" value="YVTN repeat-like/Quinoprotein amine dehydrogenase"/>
    <property type="match status" value="1"/>
</dbReference>
<dbReference type="Proteomes" id="UP001150924">
    <property type="component" value="Unassembled WGS sequence"/>
</dbReference>
<feature type="signal peptide" evidence="5">
    <location>
        <begin position="1"/>
        <end position="21"/>
    </location>
</feature>
<organism evidence="6 7">
    <name type="scientific">Nannocystis pusilla</name>
    <dbReference type="NCBI Taxonomy" id="889268"/>
    <lineage>
        <taxon>Bacteria</taxon>
        <taxon>Pseudomonadati</taxon>
        <taxon>Myxococcota</taxon>
        <taxon>Polyangia</taxon>
        <taxon>Nannocystales</taxon>
        <taxon>Nannocystaceae</taxon>
        <taxon>Nannocystis</taxon>
    </lineage>
</organism>
<reference evidence="6" key="1">
    <citation type="submission" date="2022-11" db="EMBL/GenBank/DDBJ databases">
        <title>Minimal conservation of predation-associated metabolite biosynthetic gene clusters underscores biosynthetic potential of Myxococcota including descriptions for ten novel species: Archangium lansinium sp. nov., Myxococcus landrumus sp. nov., Nannocystis bai.</title>
        <authorList>
            <person name="Ahearne A."/>
            <person name="Stevens C."/>
            <person name="Phillips K."/>
        </authorList>
    </citation>
    <scope>NUCLEOTIDE SEQUENCE</scope>
    <source>
        <strain evidence="6">Na p29</strain>
    </source>
</reference>
<dbReference type="InterPro" id="IPR011936">
    <property type="entry name" value="Myxo_disulph_rpt"/>
</dbReference>
<dbReference type="SUPFAM" id="SSF63825">
    <property type="entry name" value="YWTD domain"/>
    <property type="match status" value="1"/>
</dbReference>
<feature type="chain" id="PRO_5040904490" description="Myxococcus cysteine-rich repeat-containing protein" evidence="5">
    <location>
        <begin position="22"/>
        <end position="438"/>
    </location>
</feature>
<evidence type="ECO:0000313" key="7">
    <source>
        <dbReference type="Proteomes" id="UP001150924"/>
    </source>
</evidence>
<feature type="compositionally biased region" description="Low complexity" evidence="4">
    <location>
        <begin position="37"/>
        <end position="74"/>
    </location>
</feature>
<evidence type="ECO:0000256" key="4">
    <source>
        <dbReference type="SAM" id="MobiDB-lite"/>
    </source>
</evidence>
<dbReference type="RefSeq" id="WP_267765854.1">
    <property type="nucleotide sequence ID" value="NZ_JAPNKE010000002.1"/>
</dbReference>
<dbReference type="InterPro" id="IPR015943">
    <property type="entry name" value="WD40/YVTN_repeat-like_dom_sf"/>
</dbReference>
<proteinExistence type="predicted"/>
<feature type="region of interest" description="Disordered" evidence="4">
    <location>
        <begin position="32"/>
        <end position="81"/>
    </location>
</feature>
<evidence type="ECO:0008006" key="8">
    <source>
        <dbReference type="Google" id="ProtNLM"/>
    </source>
</evidence>
<evidence type="ECO:0000256" key="3">
    <source>
        <dbReference type="ARBA" id="ARBA00023157"/>
    </source>
</evidence>
<dbReference type="NCBIfam" id="TIGR02232">
    <property type="entry name" value="myxo_disulf_rpt"/>
    <property type="match status" value="1"/>
</dbReference>
<evidence type="ECO:0000256" key="5">
    <source>
        <dbReference type="SAM" id="SignalP"/>
    </source>
</evidence>
<evidence type="ECO:0000256" key="1">
    <source>
        <dbReference type="ARBA" id="ARBA00022729"/>
    </source>
</evidence>
<evidence type="ECO:0000313" key="6">
    <source>
        <dbReference type="EMBL" id="MCY1004313.1"/>
    </source>
</evidence>
<comment type="caution">
    <text evidence="6">The sequence shown here is derived from an EMBL/GenBank/DDBJ whole genome shotgun (WGS) entry which is preliminary data.</text>
</comment>
<gene>
    <name evidence="6" type="ORF">OV079_01775</name>
</gene>
<accession>A0A9X3EHR8</accession>
<keyword evidence="1 5" id="KW-0732">Signal</keyword>
<dbReference type="EMBL" id="JAPNKE010000002">
    <property type="protein sequence ID" value="MCY1004313.1"/>
    <property type="molecule type" value="Genomic_DNA"/>
</dbReference>